<organism evidence="2 3">
    <name type="scientific">Limobrevibacterium gyesilva</name>
    <dbReference type="NCBI Taxonomy" id="2991712"/>
    <lineage>
        <taxon>Bacteria</taxon>
        <taxon>Pseudomonadati</taxon>
        <taxon>Pseudomonadota</taxon>
        <taxon>Alphaproteobacteria</taxon>
        <taxon>Acetobacterales</taxon>
        <taxon>Acetobacteraceae</taxon>
        <taxon>Limobrevibacterium</taxon>
    </lineage>
</organism>
<reference evidence="2" key="2">
    <citation type="submission" date="2022-10" db="EMBL/GenBank/DDBJ databases">
        <authorList>
            <person name="Trinh H.N."/>
        </authorList>
    </citation>
    <scope>NUCLEOTIDE SEQUENCE</scope>
    <source>
        <strain evidence="2">RN2-1</strain>
    </source>
</reference>
<evidence type="ECO:0000313" key="2">
    <source>
        <dbReference type="EMBL" id="MCW3476329.1"/>
    </source>
</evidence>
<dbReference type="InterPro" id="IPR009061">
    <property type="entry name" value="DNA-bd_dom_put_sf"/>
</dbReference>
<dbReference type="SUPFAM" id="SSF46955">
    <property type="entry name" value="Putative DNA-binding domain"/>
    <property type="match status" value="1"/>
</dbReference>
<dbReference type="EMBL" id="JAPDNT010000018">
    <property type="protein sequence ID" value="MCW3476329.1"/>
    <property type="molecule type" value="Genomic_DNA"/>
</dbReference>
<evidence type="ECO:0000259" key="1">
    <source>
        <dbReference type="Pfam" id="PF12728"/>
    </source>
</evidence>
<comment type="caution">
    <text evidence="2">The sequence shown here is derived from an EMBL/GenBank/DDBJ whole genome shotgun (WGS) entry which is preliminary data.</text>
</comment>
<feature type="domain" description="Helix-turn-helix" evidence="1">
    <location>
        <begin position="14"/>
        <end position="59"/>
    </location>
</feature>
<dbReference type="Proteomes" id="UP001165679">
    <property type="component" value="Unassembled WGS sequence"/>
</dbReference>
<dbReference type="Gene3D" id="1.10.10.10">
    <property type="entry name" value="Winged helix-like DNA-binding domain superfamily/Winged helix DNA-binding domain"/>
    <property type="match status" value="1"/>
</dbReference>
<reference evidence="2" key="1">
    <citation type="submission" date="2022-09" db="EMBL/GenBank/DDBJ databases">
        <title>Rhodovastum sp. nov. RN2-1 isolated from soil in Seongnam, South Korea.</title>
        <authorList>
            <person name="Le N.T."/>
        </authorList>
    </citation>
    <scope>NUCLEOTIDE SEQUENCE</scope>
    <source>
        <strain evidence="2">RN2-1</strain>
    </source>
</reference>
<dbReference type="InterPro" id="IPR036388">
    <property type="entry name" value="WH-like_DNA-bd_sf"/>
</dbReference>
<sequence length="74" mass="8554">MAPQTKRYLNEIVAAQIVGLSPRTLQRMRHEGWGIPYCRMGLRRIVYDADEIEKWATGRTFRHRAAELAKQVAA</sequence>
<dbReference type="AlphaFoldDB" id="A0AA42CF99"/>
<evidence type="ECO:0000313" key="3">
    <source>
        <dbReference type="Proteomes" id="UP001165679"/>
    </source>
</evidence>
<name>A0AA42CF99_9PROT</name>
<dbReference type="RefSeq" id="WP_264715108.1">
    <property type="nucleotide sequence ID" value="NZ_JAPDNT010000018.1"/>
</dbReference>
<proteinExistence type="predicted"/>
<keyword evidence="3" id="KW-1185">Reference proteome</keyword>
<accession>A0AA42CF99</accession>
<dbReference type="InterPro" id="IPR041657">
    <property type="entry name" value="HTH_17"/>
</dbReference>
<dbReference type="Pfam" id="PF12728">
    <property type="entry name" value="HTH_17"/>
    <property type="match status" value="1"/>
</dbReference>
<gene>
    <name evidence="2" type="ORF">OL599_17300</name>
</gene>
<protein>
    <submittedName>
        <fullName evidence="2">Helix-turn-helix domain-containing protein</fullName>
    </submittedName>
</protein>